<dbReference type="InterPro" id="IPR051541">
    <property type="entry name" value="PTS_SugarTrans_NitroReg"/>
</dbReference>
<protein>
    <submittedName>
        <fullName evidence="2">Protein-Npi-phosphohistidine-sugar phosphotransferase</fullName>
    </submittedName>
</protein>
<dbReference type="PROSITE" id="PS51094">
    <property type="entry name" value="PTS_EIIA_TYPE_2"/>
    <property type="match status" value="1"/>
</dbReference>
<dbReference type="STRING" id="1475481.GCA_000953855_01812"/>
<dbReference type="InterPro" id="IPR016152">
    <property type="entry name" value="PTrfase/Anion_transptr"/>
</dbReference>
<evidence type="ECO:0000313" key="2">
    <source>
        <dbReference type="EMBL" id="GAP66469.1"/>
    </source>
</evidence>
<reference evidence="2" key="1">
    <citation type="submission" date="2015-08" db="EMBL/GenBank/DDBJ databases">
        <title>Complete DNA Sequence of Pseudomonas syringae pv. actinidiae, the Causal Agent of Kiwifruit Canker Disease.</title>
        <authorList>
            <person name="Rikkerink E.H.A."/>
            <person name="Fineran P.C."/>
        </authorList>
    </citation>
    <scope>NUCLEOTIDE SEQUENCE</scope>
    <source>
        <strain evidence="2">SkMP5</strain>
    </source>
</reference>
<dbReference type="InterPro" id="IPR002178">
    <property type="entry name" value="PTS_EIIA_type-2_dom"/>
</dbReference>
<dbReference type="Proteomes" id="UP000253740">
    <property type="component" value="Unassembled WGS sequence"/>
</dbReference>
<dbReference type="PANTHER" id="PTHR47738:SF1">
    <property type="entry name" value="NITROGEN REGULATORY PROTEIN"/>
    <property type="match status" value="1"/>
</dbReference>
<evidence type="ECO:0000259" key="1">
    <source>
        <dbReference type="PROSITE" id="PS51094"/>
    </source>
</evidence>
<accession>A0A0K8QNK9</accession>
<sequence>MRFIDLLGPDAVAAGLRTGSKHRLFEEIARRIAPGDVALGVLEALTEREAMGGTALGAGAALPHGRCDALASPVGGLFRLATPIAWGADDGRPVDLVAALVVPVQFTGRHLELLAELAEAFADPGLCARLRVAPDAGALRGELAQWSARRG</sequence>
<dbReference type="Gene3D" id="3.40.930.10">
    <property type="entry name" value="Mannitol-specific EII, Chain A"/>
    <property type="match status" value="1"/>
</dbReference>
<dbReference type="OrthoDB" id="95460at2"/>
<dbReference type="AlphaFoldDB" id="A0A0K8QNK9"/>
<feature type="domain" description="PTS EIIA type-2" evidence="1">
    <location>
        <begin position="5"/>
        <end position="146"/>
    </location>
</feature>
<dbReference type="RefSeq" id="WP_062537065.1">
    <property type="nucleotide sequence ID" value="NZ_DF970209.1"/>
</dbReference>
<dbReference type="GO" id="GO:0030295">
    <property type="term" value="F:protein kinase activator activity"/>
    <property type="evidence" value="ECO:0007669"/>
    <property type="project" value="TreeGrafter"/>
</dbReference>
<dbReference type="SUPFAM" id="SSF55804">
    <property type="entry name" value="Phoshotransferase/anion transport protein"/>
    <property type="match status" value="1"/>
</dbReference>
<gene>
    <name evidence="2" type="ORF">MBSD_n1777</name>
</gene>
<dbReference type="PANTHER" id="PTHR47738">
    <property type="entry name" value="PTS SYSTEM FRUCTOSE-LIKE EIIA COMPONENT-RELATED"/>
    <property type="match status" value="1"/>
</dbReference>
<keyword evidence="3" id="KW-1185">Reference proteome</keyword>
<proteinExistence type="predicted"/>
<keyword evidence="2" id="KW-0808">Transferase</keyword>
<organism evidence="2">
    <name type="scientific">Mizugakiibacter sediminis</name>
    <dbReference type="NCBI Taxonomy" id="1475481"/>
    <lineage>
        <taxon>Bacteria</taxon>
        <taxon>Pseudomonadati</taxon>
        <taxon>Pseudomonadota</taxon>
        <taxon>Gammaproteobacteria</taxon>
        <taxon>Lysobacterales</taxon>
        <taxon>Rhodanobacteraceae</taxon>
        <taxon>Mizugakiibacter</taxon>
    </lineage>
</organism>
<dbReference type="Pfam" id="PF00359">
    <property type="entry name" value="PTS_EIIA_2"/>
    <property type="match status" value="1"/>
</dbReference>
<name>A0A0K8QNK9_9GAMM</name>
<dbReference type="EMBL" id="DF970209">
    <property type="protein sequence ID" value="GAP66469.1"/>
    <property type="molecule type" value="Genomic_DNA"/>
</dbReference>
<dbReference type="GO" id="GO:0016740">
    <property type="term" value="F:transferase activity"/>
    <property type="evidence" value="ECO:0007669"/>
    <property type="project" value="UniProtKB-KW"/>
</dbReference>
<evidence type="ECO:0000313" key="3">
    <source>
        <dbReference type="Proteomes" id="UP000253740"/>
    </source>
</evidence>